<dbReference type="Pfam" id="PF13426">
    <property type="entry name" value="PAS_9"/>
    <property type="match status" value="2"/>
</dbReference>
<dbReference type="SMART" id="SM00086">
    <property type="entry name" value="PAC"/>
    <property type="match status" value="4"/>
</dbReference>
<dbReference type="SUPFAM" id="SSF55874">
    <property type="entry name" value="ATPase domain of HSP90 chaperone/DNA topoisomerase II/histidine kinase"/>
    <property type="match status" value="1"/>
</dbReference>
<dbReference type="InterPro" id="IPR029016">
    <property type="entry name" value="GAF-like_dom_sf"/>
</dbReference>
<keyword evidence="10" id="KW-1185">Reference proteome</keyword>
<comment type="caution">
    <text evidence="9">The sequence shown here is derived from an EMBL/GenBank/DDBJ whole genome shotgun (WGS) entry which is preliminary data.</text>
</comment>
<dbReference type="Pfam" id="PF08448">
    <property type="entry name" value="PAS_4"/>
    <property type="match status" value="1"/>
</dbReference>
<organism evidence="9 10">
    <name type="scientific">Deinococcus yavapaiensis KR-236</name>
    <dbReference type="NCBI Taxonomy" id="694435"/>
    <lineage>
        <taxon>Bacteria</taxon>
        <taxon>Thermotogati</taxon>
        <taxon>Deinococcota</taxon>
        <taxon>Deinococci</taxon>
        <taxon>Deinococcales</taxon>
        <taxon>Deinococcaceae</taxon>
        <taxon>Deinococcus</taxon>
    </lineage>
</organism>
<evidence type="ECO:0000256" key="5">
    <source>
        <dbReference type="ARBA" id="ARBA00022777"/>
    </source>
</evidence>
<feature type="domain" description="PAC" evidence="8">
    <location>
        <begin position="698"/>
        <end position="750"/>
    </location>
</feature>
<dbReference type="SMART" id="SM00065">
    <property type="entry name" value="GAF"/>
    <property type="match status" value="2"/>
</dbReference>
<dbReference type="InterPro" id="IPR000700">
    <property type="entry name" value="PAS-assoc_C"/>
</dbReference>
<dbReference type="Pfam" id="PF00512">
    <property type="entry name" value="HisKA"/>
    <property type="match status" value="1"/>
</dbReference>
<dbReference type="InterPro" id="IPR001610">
    <property type="entry name" value="PAC"/>
</dbReference>
<dbReference type="SUPFAM" id="SSF47384">
    <property type="entry name" value="Homodimeric domain of signal transducing histidine kinase"/>
    <property type="match status" value="1"/>
</dbReference>
<sequence length="1295" mass="145204">MTQESRAAAPAIETSYLDVLFEQTRMAHALYDTNLRFLRVNEAFARLTGIAVDAHAGQTLWDVVPGIPPALIQAYRAVLSDGEPLRDFHYVVPTPRAPGGYCYRRANAFPVRDGQGVVTRLVVTIEELTPQILTEQAREASEARTRRLQDLTSALSSAVTVHDVHQLVLQEASRALGAYAATLIVPIDEDTLFVAGGTGYSDDVLTSWRRFSKTGRFPVVDAIRERRAIFLPTSDLSQSYPDMVPLLKPNTRAVAAVPLIANDRVLAALTLSFDDEQVITEENQAFSRAVVQQAAQALERARLYDEQRRAHDRAALLARVGETLAASLDVRVTLERITALTIEHVADWCAIYQPAPHFDDLPIERQRLLLVAVAHHDPTQIDTLRAMLHFPSDPASPISNEHVYRTGTPLLVPALPPEAIDAIPEEERRAMTRSLGLHSLITVPLVANGRKLGVLGVATSSSDRTLTHDDLLLTQELAHRAALALDLAQLYEAAALSEQRHRSLVEATSQIVWVRAPSGEFVADQPGWRTFTGQTEEQLLGWGWLNAVHPEDRPRVRRTWQDALESQALYTTEQRLRRHDGQYRVMHVRATPVRTRDGAIREWVGAQSDITERVQAEQQVRDSEARHRALVEHAAVGIVRTSPRGELLDVNPAAEKILGYSREELLRMTFMDFTYPEDGGEAGMSSFRRLMRGEIDAFNLEKRYVRKDGRVVWANLSGSAVRDEQGAPLYSVSIFEDITERKRAEARLRESEERFRRLVDASPTGIAVGASDGTLHLPNDAYLRMLGFTREEYEAGALNWTALTPPEYAEVDARAFRQVFAQGTSEPYEKEMLRRDGTRVPVGLVLARYDQHDETFVVGYVQDLSVQKAAERALREHGLELERRVEERTRTLAERTAALDAFVRFAELASSTTSVEDLTRHAVEVLRATVGPVSVAYYERRDHVWKAVTWSDDIPAEALAMIRAGIPVDQPTFSEAVQGRRAYYMEAWNAEREGLDDSRMYGAGALYPFYSGEEPVGLLNMATMRTSTWSGRHKAIFRAVGRSFALALERSEQTRQLQERTRELERSNAELERFAYVASHDLQEPLRTIASYSELLAVRYGSQMDDKGRLFLKFMTEGAQRMKVLIDDLLVFSRLNSVREPLRTVDANRPLSEASSRLQALIEQAGARVESERLPFVLGDEGELTQLFQNLIGNAVKFRRSDEPPVVRVTARAEDAMWHFTVADNGIGIEPQYQERVFGLFQRLHTRSEYDGTGLGLSIVRKVAERHGGRAWLESNVGIGTTVHFTLCKAEGGHD</sequence>
<dbReference type="Pfam" id="PF13185">
    <property type="entry name" value="GAF_2"/>
    <property type="match status" value="1"/>
</dbReference>
<dbReference type="GO" id="GO:0000155">
    <property type="term" value="F:phosphorelay sensor kinase activity"/>
    <property type="evidence" value="ECO:0007669"/>
    <property type="project" value="InterPro"/>
</dbReference>
<dbReference type="InterPro" id="IPR035965">
    <property type="entry name" value="PAS-like_dom_sf"/>
</dbReference>
<evidence type="ECO:0000259" key="8">
    <source>
        <dbReference type="PROSITE" id="PS50113"/>
    </source>
</evidence>
<evidence type="ECO:0000256" key="2">
    <source>
        <dbReference type="ARBA" id="ARBA00012438"/>
    </source>
</evidence>
<feature type="domain" description="PAS" evidence="7">
    <location>
        <begin position="751"/>
        <end position="823"/>
    </location>
</feature>
<dbReference type="InterPro" id="IPR005467">
    <property type="entry name" value="His_kinase_dom"/>
</dbReference>
<dbReference type="InterPro" id="IPR052162">
    <property type="entry name" value="Sensor_kinase/Photoreceptor"/>
</dbReference>
<dbReference type="InterPro" id="IPR000014">
    <property type="entry name" value="PAS"/>
</dbReference>
<dbReference type="InterPro" id="IPR003018">
    <property type="entry name" value="GAF"/>
</dbReference>
<dbReference type="OrthoDB" id="51429at2"/>
<dbReference type="PROSITE" id="PS50113">
    <property type="entry name" value="PAC"/>
    <property type="match status" value="3"/>
</dbReference>
<evidence type="ECO:0000256" key="3">
    <source>
        <dbReference type="ARBA" id="ARBA00022553"/>
    </source>
</evidence>
<dbReference type="Pfam" id="PF08447">
    <property type="entry name" value="PAS_3"/>
    <property type="match status" value="1"/>
</dbReference>
<evidence type="ECO:0000259" key="7">
    <source>
        <dbReference type="PROSITE" id="PS50112"/>
    </source>
</evidence>
<feature type="domain" description="PAC" evidence="8">
    <location>
        <begin position="570"/>
        <end position="622"/>
    </location>
</feature>
<dbReference type="Pfam" id="PF02518">
    <property type="entry name" value="HATPase_c"/>
    <property type="match status" value="1"/>
</dbReference>
<keyword evidence="4" id="KW-0808">Transferase</keyword>
<dbReference type="PRINTS" id="PR00344">
    <property type="entry name" value="BCTRLSENSOR"/>
</dbReference>
<dbReference type="CDD" id="cd00082">
    <property type="entry name" value="HisKA"/>
    <property type="match status" value="1"/>
</dbReference>
<dbReference type="FunFam" id="3.30.450.20:FF:000099">
    <property type="entry name" value="Sensory box sensor histidine kinase"/>
    <property type="match status" value="1"/>
</dbReference>
<dbReference type="InterPro" id="IPR004358">
    <property type="entry name" value="Sig_transdc_His_kin-like_C"/>
</dbReference>
<dbReference type="PANTHER" id="PTHR43304:SF1">
    <property type="entry name" value="PAC DOMAIN-CONTAINING PROTEIN"/>
    <property type="match status" value="1"/>
</dbReference>
<evidence type="ECO:0000313" key="9">
    <source>
        <dbReference type="EMBL" id="PYE50543.1"/>
    </source>
</evidence>
<accession>A0A318S502</accession>
<dbReference type="PROSITE" id="PS50112">
    <property type="entry name" value="PAS"/>
    <property type="match status" value="3"/>
</dbReference>
<dbReference type="FunFam" id="3.30.565.10:FF:000006">
    <property type="entry name" value="Sensor histidine kinase WalK"/>
    <property type="match status" value="1"/>
</dbReference>
<dbReference type="RefSeq" id="WP_110888305.1">
    <property type="nucleotide sequence ID" value="NZ_QJSX01000017.1"/>
</dbReference>
<dbReference type="SMART" id="SM00091">
    <property type="entry name" value="PAS"/>
    <property type="match status" value="4"/>
</dbReference>
<evidence type="ECO:0000256" key="1">
    <source>
        <dbReference type="ARBA" id="ARBA00000085"/>
    </source>
</evidence>
<feature type="domain" description="PAC" evidence="8">
    <location>
        <begin position="826"/>
        <end position="876"/>
    </location>
</feature>
<reference evidence="9 10" key="1">
    <citation type="submission" date="2018-06" db="EMBL/GenBank/DDBJ databases">
        <title>Genomic Encyclopedia of Type Strains, Phase IV (KMG-IV): sequencing the most valuable type-strain genomes for metagenomic binning, comparative biology and taxonomic classification.</title>
        <authorList>
            <person name="Goeker M."/>
        </authorList>
    </citation>
    <scope>NUCLEOTIDE SEQUENCE [LARGE SCALE GENOMIC DNA]</scope>
    <source>
        <strain evidence="9 10">DSM 18048</strain>
    </source>
</reference>
<dbReference type="SUPFAM" id="SSF55785">
    <property type="entry name" value="PYP-like sensor domain (PAS domain)"/>
    <property type="match status" value="4"/>
</dbReference>
<gene>
    <name evidence="9" type="ORF">DES52_11761</name>
</gene>
<dbReference type="SMART" id="SM00388">
    <property type="entry name" value="HisKA"/>
    <property type="match status" value="1"/>
</dbReference>
<dbReference type="InterPro" id="IPR003594">
    <property type="entry name" value="HATPase_dom"/>
</dbReference>
<evidence type="ECO:0000256" key="4">
    <source>
        <dbReference type="ARBA" id="ARBA00022679"/>
    </source>
</evidence>
<feature type="domain" description="PAS" evidence="7">
    <location>
        <begin position="497"/>
        <end position="567"/>
    </location>
</feature>
<keyword evidence="3" id="KW-0597">Phosphoprotein</keyword>
<dbReference type="Pfam" id="PF01590">
    <property type="entry name" value="GAF"/>
    <property type="match status" value="1"/>
</dbReference>
<dbReference type="CDD" id="cd00130">
    <property type="entry name" value="PAS"/>
    <property type="match status" value="4"/>
</dbReference>
<dbReference type="Proteomes" id="UP000248326">
    <property type="component" value="Unassembled WGS sequence"/>
</dbReference>
<comment type="catalytic activity">
    <reaction evidence="1">
        <text>ATP + protein L-histidine = ADP + protein N-phospho-L-histidine.</text>
        <dbReference type="EC" id="2.7.13.3"/>
    </reaction>
</comment>
<dbReference type="InterPro" id="IPR013656">
    <property type="entry name" value="PAS_4"/>
</dbReference>
<proteinExistence type="predicted"/>
<dbReference type="NCBIfam" id="TIGR00229">
    <property type="entry name" value="sensory_box"/>
    <property type="match status" value="4"/>
</dbReference>
<dbReference type="SMART" id="SM00387">
    <property type="entry name" value="HATPase_c"/>
    <property type="match status" value="1"/>
</dbReference>
<dbReference type="PANTHER" id="PTHR43304">
    <property type="entry name" value="PHYTOCHROME-LIKE PROTEIN CPH1"/>
    <property type="match status" value="1"/>
</dbReference>
<dbReference type="SUPFAM" id="SSF55781">
    <property type="entry name" value="GAF domain-like"/>
    <property type="match status" value="3"/>
</dbReference>
<protein>
    <recommendedName>
        <fullName evidence="2">histidine kinase</fullName>
        <ecNumber evidence="2">2.7.13.3</ecNumber>
    </recommendedName>
</protein>
<dbReference type="InterPro" id="IPR013655">
    <property type="entry name" value="PAS_fold_3"/>
</dbReference>
<dbReference type="Gene3D" id="3.30.450.40">
    <property type="match status" value="3"/>
</dbReference>
<evidence type="ECO:0000259" key="6">
    <source>
        <dbReference type="PROSITE" id="PS50109"/>
    </source>
</evidence>
<dbReference type="EC" id="2.7.13.3" evidence="2"/>
<dbReference type="Gene3D" id="3.30.565.10">
    <property type="entry name" value="Histidine kinase-like ATPase, C-terminal domain"/>
    <property type="match status" value="1"/>
</dbReference>
<name>A0A318S502_9DEIO</name>
<dbReference type="InterPro" id="IPR036890">
    <property type="entry name" value="HATPase_C_sf"/>
</dbReference>
<dbReference type="InterPro" id="IPR003661">
    <property type="entry name" value="HisK_dim/P_dom"/>
</dbReference>
<dbReference type="PROSITE" id="PS50109">
    <property type="entry name" value="HIS_KIN"/>
    <property type="match status" value="1"/>
</dbReference>
<dbReference type="Gene3D" id="3.30.450.20">
    <property type="entry name" value="PAS domain"/>
    <property type="match status" value="4"/>
</dbReference>
<dbReference type="EMBL" id="QJSX01000017">
    <property type="protein sequence ID" value="PYE50543.1"/>
    <property type="molecule type" value="Genomic_DNA"/>
</dbReference>
<evidence type="ECO:0000313" key="10">
    <source>
        <dbReference type="Proteomes" id="UP000248326"/>
    </source>
</evidence>
<dbReference type="Gene3D" id="1.10.287.130">
    <property type="match status" value="1"/>
</dbReference>
<feature type="domain" description="PAS" evidence="7">
    <location>
        <begin position="623"/>
        <end position="694"/>
    </location>
</feature>
<dbReference type="InterPro" id="IPR036097">
    <property type="entry name" value="HisK_dim/P_sf"/>
</dbReference>
<feature type="domain" description="Histidine kinase" evidence="6">
    <location>
        <begin position="1077"/>
        <end position="1291"/>
    </location>
</feature>
<keyword evidence="5" id="KW-0418">Kinase</keyword>